<evidence type="ECO:0000313" key="18">
    <source>
        <dbReference type="Proteomes" id="UP000199391"/>
    </source>
</evidence>
<evidence type="ECO:0000259" key="14">
    <source>
        <dbReference type="PROSITE" id="PS50109"/>
    </source>
</evidence>
<evidence type="ECO:0000256" key="11">
    <source>
        <dbReference type="ARBA" id="ARBA00035100"/>
    </source>
</evidence>
<name>A0A1I7H7M3_9BURK</name>
<dbReference type="Pfam" id="PF01627">
    <property type="entry name" value="Hpt"/>
    <property type="match status" value="1"/>
</dbReference>
<evidence type="ECO:0000256" key="13">
    <source>
        <dbReference type="SAM" id="MobiDB-lite"/>
    </source>
</evidence>
<dbReference type="SMART" id="SM01231">
    <property type="entry name" value="H-kinase_dim"/>
    <property type="match status" value="1"/>
</dbReference>
<evidence type="ECO:0000256" key="3">
    <source>
        <dbReference type="ARBA" id="ARBA00021495"/>
    </source>
</evidence>
<dbReference type="GO" id="GO:0006935">
    <property type="term" value="P:chemotaxis"/>
    <property type="evidence" value="ECO:0007669"/>
    <property type="project" value="UniProtKB-KW"/>
</dbReference>
<keyword evidence="8 17" id="KW-0418">Kinase</keyword>
<keyword evidence="5 12" id="KW-0597">Phosphoprotein</keyword>
<gene>
    <name evidence="17" type="ORF">SAMN05216552_100523</name>
</gene>
<keyword evidence="9" id="KW-0067">ATP-binding</keyword>
<evidence type="ECO:0000256" key="2">
    <source>
        <dbReference type="ARBA" id="ARBA00012438"/>
    </source>
</evidence>
<dbReference type="GO" id="GO:0000155">
    <property type="term" value="F:phosphorelay sensor kinase activity"/>
    <property type="evidence" value="ECO:0007669"/>
    <property type="project" value="InterPro"/>
</dbReference>
<evidence type="ECO:0000313" key="17">
    <source>
        <dbReference type="EMBL" id="SFU56486.1"/>
    </source>
</evidence>
<feature type="modified residue" description="Phosphohistidine" evidence="12">
    <location>
        <position position="42"/>
    </location>
</feature>
<dbReference type="InterPro" id="IPR004358">
    <property type="entry name" value="Sig_transdc_His_kin-like_C"/>
</dbReference>
<dbReference type="InterPro" id="IPR004105">
    <property type="entry name" value="CheA-like_dim"/>
</dbReference>
<evidence type="ECO:0000256" key="6">
    <source>
        <dbReference type="ARBA" id="ARBA00022679"/>
    </source>
</evidence>
<dbReference type="SUPFAM" id="SSF50341">
    <property type="entry name" value="CheW-like"/>
    <property type="match status" value="1"/>
</dbReference>
<dbReference type="InterPro" id="IPR051315">
    <property type="entry name" value="Bact_Chemotaxis_CheA"/>
</dbReference>
<sequence length="721" mass="75595">MTLRAALHTYVLESRELLEEMERALLSSGGAGAVHAVFRAVHTIKGSAGLFGLDHVVDFAHVVESVLDEVRGAALALDAELVALLLSCRDHLAALVDGAIDGLRGGAGGADASLAARGGPLLARLRVHLGRPGAEDAAPAGHAAPPGPAAPPAAEAAVRRWHISLRFGVDALRNGMDPLAFIRYLGRLGTVTGVATLDDAMPEPAAMDPESCYLGFEIAFQGGADRAAIEGVFDFVREDCAIRILGPDCGPDDYAALLDGPPEEAARLREALARCGGLAAAELAESAGVARPERGGRAPRPAPAPSAPDGSWTALAVPEPEQAAAPRESRSIRVDADKLDHLINLIGELVIAGASASVAAGRARDAELRERNATLAALVEQVRDSALQLRMVKIGATFSRFQRVVHDVSRETGKDIGLVVQGGDTELDKTVVERIGDPLTHLVRNAIDHGIEGAELRAARGKPARGTVRLNAYHESGSIVIEVGDDGGGLDRDRILAKAVERGLVEPERRLSDGEIHALVFEPGFSTAAAVTNLSGRGVGMDVVKRGIAELRGEVAIASEEGVGTTVTVRLPLTLAIIDGFLVAAGGSMFVIPLDTIEECLAFNDAEAGRDYTDLRGQVLPFARLRALFALDGEPSRRESLVVVRHEGRRVGLVVDTLLGEFQTVIKPLGKLFGQVRCVSGATVLGSGEVALILDMPALLATLARPGQPVPAIEEPQCQHH</sequence>
<dbReference type="InterPro" id="IPR036890">
    <property type="entry name" value="HATPase_C_sf"/>
</dbReference>
<dbReference type="SMART" id="SM00073">
    <property type="entry name" value="HPT"/>
    <property type="match status" value="1"/>
</dbReference>
<dbReference type="GO" id="GO:0005737">
    <property type="term" value="C:cytoplasm"/>
    <property type="evidence" value="ECO:0007669"/>
    <property type="project" value="InterPro"/>
</dbReference>
<dbReference type="Proteomes" id="UP000199391">
    <property type="component" value="Unassembled WGS sequence"/>
</dbReference>
<reference evidence="18" key="1">
    <citation type="submission" date="2016-10" db="EMBL/GenBank/DDBJ databases">
        <authorList>
            <person name="Varghese N."/>
            <person name="Submissions S."/>
        </authorList>
    </citation>
    <scope>NUCLEOTIDE SEQUENCE [LARGE SCALE GENOMIC DNA]</scope>
    <source>
        <strain evidence="18">CGMCC 1.11014</strain>
    </source>
</reference>
<dbReference type="InterPro" id="IPR036061">
    <property type="entry name" value="CheW-like_dom_sf"/>
</dbReference>
<dbReference type="EMBL" id="FPBO01000005">
    <property type="protein sequence ID" value="SFU56486.1"/>
    <property type="molecule type" value="Genomic_DNA"/>
</dbReference>
<evidence type="ECO:0000256" key="1">
    <source>
        <dbReference type="ARBA" id="ARBA00000085"/>
    </source>
</evidence>
<evidence type="ECO:0000256" key="8">
    <source>
        <dbReference type="ARBA" id="ARBA00022777"/>
    </source>
</evidence>
<dbReference type="InterPro" id="IPR005467">
    <property type="entry name" value="His_kinase_dom"/>
</dbReference>
<dbReference type="InterPro" id="IPR036097">
    <property type="entry name" value="HisK_dim/P_sf"/>
</dbReference>
<dbReference type="Pfam" id="PF01584">
    <property type="entry name" value="CheW"/>
    <property type="match status" value="1"/>
</dbReference>
<comment type="catalytic activity">
    <reaction evidence="1">
        <text>ATP + protein L-histidine = ADP + protein N-phospho-L-histidine.</text>
        <dbReference type="EC" id="2.7.13.3"/>
    </reaction>
</comment>
<evidence type="ECO:0000259" key="15">
    <source>
        <dbReference type="PROSITE" id="PS50851"/>
    </source>
</evidence>
<keyword evidence="7" id="KW-0547">Nucleotide-binding</keyword>
<dbReference type="Pfam" id="PF02895">
    <property type="entry name" value="H-kinase_dim"/>
    <property type="match status" value="1"/>
</dbReference>
<dbReference type="SUPFAM" id="SSF55874">
    <property type="entry name" value="ATPase domain of HSP90 chaperone/DNA topoisomerase II/histidine kinase"/>
    <property type="match status" value="1"/>
</dbReference>
<dbReference type="SUPFAM" id="SSF47384">
    <property type="entry name" value="Homodimeric domain of signal transducing histidine kinase"/>
    <property type="match status" value="1"/>
</dbReference>
<dbReference type="InterPro" id="IPR002545">
    <property type="entry name" value="CheW-lke_dom"/>
</dbReference>
<dbReference type="Gene3D" id="1.10.287.560">
    <property type="entry name" value="Histidine kinase CheA-like, homodimeric domain"/>
    <property type="match status" value="1"/>
</dbReference>
<dbReference type="PROSITE" id="PS50851">
    <property type="entry name" value="CHEW"/>
    <property type="match status" value="1"/>
</dbReference>
<evidence type="ECO:0000256" key="9">
    <source>
        <dbReference type="ARBA" id="ARBA00022840"/>
    </source>
</evidence>
<dbReference type="PANTHER" id="PTHR43395">
    <property type="entry name" value="SENSOR HISTIDINE KINASE CHEA"/>
    <property type="match status" value="1"/>
</dbReference>
<dbReference type="OrthoDB" id="9146932at2"/>
<dbReference type="STRING" id="1035707.SAMN05216552_100523"/>
<feature type="domain" description="CheW-like" evidence="15">
    <location>
        <begin position="567"/>
        <end position="705"/>
    </location>
</feature>
<evidence type="ECO:0000259" key="16">
    <source>
        <dbReference type="PROSITE" id="PS50894"/>
    </source>
</evidence>
<dbReference type="PROSITE" id="PS50109">
    <property type="entry name" value="HIS_KIN"/>
    <property type="match status" value="1"/>
</dbReference>
<dbReference type="RefSeq" id="WP_093554810.1">
    <property type="nucleotide sequence ID" value="NZ_FPBO01000005.1"/>
</dbReference>
<keyword evidence="6" id="KW-0808">Transferase</keyword>
<dbReference type="PRINTS" id="PR00344">
    <property type="entry name" value="BCTRLSENSOR"/>
</dbReference>
<dbReference type="PROSITE" id="PS50894">
    <property type="entry name" value="HPT"/>
    <property type="match status" value="1"/>
</dbReference>
<dbReference type="Pfam" id="PF02518">
    <property type="entry name" value="HATPase_c"/>
    <property type="match status" value="1"/>
</dbReference>
<dbReference type="InterPro" id="IPR003594">
    <property type="entry name" value="HATPase_dom"/>
</dbReference>
<dbReference type="SMART" id="SM00260">
    <property type="entry name" value="CheW"/>
    <property type="match status" value="1"/>
</dbReference>
<protein>
    <recommendedName>
        <fullName evidence="3">Chemotaxis protein CheA</fullName>
        <ecNumber evidence="2">2.7.13.3</ecNumber>
    </recommendedName>
</protein>
<keyword evidence="4" id="KW-0145">Chemotaxis</keyword>
<keyword evidence="10" id="KW-0902">Two-component regulatory system</keyword>
<dbReference type="InterPro" id="IPR037006">
    <property type="entry name" value="CheA-like_homodim_sf"/>
</dbReference>
<dbReference type="EC" id="2.7.13.3" evidence="2"/>
<feature type="domain" description="Histidine kinase" evidence="14">
    <location>
        <begin position="375"/>
        <end position="575"/>
    </location>
</feature>
<keyword evidence="18" id="KW-1185">Reference proteome</keyword>
<dbReference type="InterPro" id="IPR008207">
    <property type="entry name" value="Sig_transdc_His_kin_Hpt_dom"/>
</dbReference>
<dbReference type="Gene3D" id="2.30.30.40">
    <property type="entry name" value="SH3 Domains"/>
    <property type="match status" value="1"/>
</dbReference>
<evidence type="ECO:0000256" key="12">
    <source>
        <dbReference type="PROSITE-ProRule" id="PRU00110"/>
    </source>
</evidence>
<evidence type="ECO:0000256" key="5">
    <source>
        <dbReference type="ARBA" id="ARBA00022553"/>
    </source>
</evidence>
<dbReference type="InterPro" id="IPR036641">
    <property type="entry name" value="HPT_dom_sf"/>
</dbReference>
<feature type="compositionally biased region" description="Low complexity" evidence="13">
    <location>
        <begin position="135"/>
        <end position="144"/>
    </location>
</feature>
<dbReference type="SUPFAM" id="SSF47226">
    <property type="entry name" value="Histidine-containing phosphotransfer domain, HPT domain"/>
    <property type="match status" value="1"/>
</dbReference>
<dbReference type="SMART" id="SM00387">
    <property type="entry name" value="HATPase_c"/>
    <property type="match status" value="1"/>
</dbReference>
<feature type="region of interest" description="Disordered" evidence="13">
    <location>
        <begin position="133"/>
        <end position="152"/>
    </location>
</feature>
<dbReference type="PANTHER" id="PTHR43395:SF10">
    <property type="entry name" value="CHEMOTAXIS PROTEIN CHEA"/>
    <property type="match status" value="1"/>
</dbReference>
<dbReference type="Gene3D" id="1.20.120.160">
    <property type="entry name" value="HPT domain"/>
    <property type="match status" value="1"/>
</dbReference>
<dbReference type="Gene3D" id="3.30.565.10">
    <property type="entry name" value="Histidine kinase-like ATPase, C-terminal domain"/>
    <property type="match status" value="1"/>
</dbReference>
<comment type="function">
    <text evidence="11">Involved in the transmission of sensory signals from the chemoreceptors to the flagellar motors. CheA is autophosphorylated; it can transfer its phosphate group to either CheB or CheY.</text>
</comment>
<accession>A0A1I7H7M3</accession>
<evidence type="ECO:0000256" key="4">
    <source>
        <dbReference type="ARBA" id="ARBA00022500"/>
    </source>
</evidence>
<evidence type="ECO:0000256" key="10">
    <source>
        <dbReference type="ARBA" id="ARBA00023012"/>
    </source>
</evidence>
<organism evidence="17 18">
    <name type="scientific">Pseudoduganella namucuonensis</name>
    <dbReference type="NCBI Taxonomy" id="1035707"/>
    <lineage>
        <taxon>Bacteria</taxon>
        <taxon>Pseudomonadati</taxon>
        <taxon>Pseudomonadota</taxon>
        <taxon>Betaproteobacteria</taxon>
        <taxon>Burkholderiales</taxon>
        <taxon>Oxalobacteraceae</taxon>
        <taxon>Telluria group</taxon>
        <taxon>Pseudoduganella</taxon>
    </lineage>
</organism>
<dbReference type="CDD" id="cd00088">
    <property type="entry name" value="HPT"/>
    <property type="match status" value="1"/>
</dbReference>
<dbReference type="AlphaFoldDB" id="A0A1I7H7M3"/>
<dbReference type="FunFam" id="3.30.565.10:FF:000016">
    <property type="entry name" value="Chemotaxis protein CheA, putative"/>
    <property type="match status" value="1"/>
</dbReference>
<feature type="region of interest" description="Disordered" evidence="13">
    <location>
        <begin position="288"/>
        <end position="313"/>
    </location>
</feature>
<dbReference type="GO" id="GO:0005524">
    <property type="term" value="F:ATP binding"/>
    <property type="evidence" value="ECO:0007669"/>
    <property type="project" value="UniProtKB-KW"/>
</dbReference>
<feature type="domain" description="HPt" evidence="16">
    <location>
        <begin position="1"/>
        <end position="99"/>
    </location>
</feature>
<evidence type="ECO:0000256" key="7">
    <source>
        <dbReference type="ARBA" id="ARBA00022741"/>
    </source>
</evidence>
<proteinExistence type="predicted"/>